<feature type="region of interest" description="Disordered" evidence="4">
    <location>
        <begin position="1059"/>
        <end position="1085"/>
    </location>
</feature>
<evidence type="ECO:0000256" key="1">
    <source>
        <dbReference type="ARBA" id="ARBA00004123"/>
    </source>
</evidence>
<evidence type="ECO:0000256" key="2">
    <source>
        <dbReference type="ARBA" id="ARBA00022664"/>
    </source>
</evidence>
<dbReference type="GO" id="GO:0005847">
    <property type="term" value="C:mRNA cleavage and polyadenylation specificity factor complex"/>
    <property type="evidence" value="ECO:0007669"/>
    <property type="project" value="TreeGrafter"/>
</dbReference>
<dbReference type="InterPro" id="IPR021850">
    <property type="entry name" value="Symplekin/Pta1"/>
</dbReference>
<dbReference type="Pfam" id="PF11935">
    <property type="entry name" value="SYMPK_PTA1_N"/>
    <property type="match status" value="1"/>
</dbReference>
<keyword evidence="3" id="KW-0539">Nucleus</keyword>
<dbReference type="EMBL" id="JATAAI010000001">
    <property type="protein sequence ID" value="KAK1749236.1"/>
    <property type="molecule type" value="Genomic_DNA"/>
</dbReference>
<dbReference type="GO" id="GO:0006397">
    <property type="term" value="P:mRNA processing"/>
    <property type="evidence" value="ECO:0007669"/>
    <property type="project" value="UniProtKB-KW"/>
</dbReference>
<proteinExistence type="predicted"/>
<keyword evidence="8" id="KW-1185">Reference proteome</keyword>
<keyword evidence="2" id="KW-0507">mRNA processing</keyword>
<name>A0AAD8YQA5_9STRA</name>
<dbReference type="PANTHER" id="PTHR15245:SF20">
    <property type="entry name" value="SYMPLEKIN"/>
    <property type="match status" value="1"/>
</dbReference>
<comment type="caution">
    <text evidence="7">The sequence shown here is derived from an EMBL/GenBank/DDBJ whole genome shotgun (WGS) entry which is preliminary data.</text>
</comment>
<accession>A0AAD8YQA5</accession>
<gene>
    <name evidence="7" type="ORF">QTG54_001175</name>
</gene>
<comment type="subcellular location">
    <subcellularLocation>
        <location evidence="1">Nucleus</location>
    </subcellularLocation>
</comment>
<evidence type="ECO:0000256" key="4">
    <source>
        <dbReference type="SAM" id="MobiDB-lite"/>
    </source>
</evidence>
<dbReference type="Pfam" id="PF12295">
    <property type="entry name" value="Symplekin_C"/>
    <property type="match status" value="1"/>
</dbReference>
<dbReference type="InterPro" id="IPR011989">
    <property type="entry name" value="ARM-like"/>
</dbReference>
<sequence>MMQIDEIDNINQQIIDDDDNAAIIDSDASDIDEEEASPLLSALDDLESRVVTALNEFKSHPGTVGSTATSAGSVKQSIHQELASILRPVVEVSAHTGPSTARALASSYPQNYTIEMCVDEIYTRINSELILPVILESAQSDTIPAKRSASLALFHTLHSEWCKAGSYLDGSTSAPSLAGPYGPGISPGSGHVSAPPFNPAEGQRRNQIKSARRAELLRRWVQSAIPNLTPGTFTNATLDASAAGRGVLSASAALKPCLRYMAERIGSADDAGALRLFLPVMRMIEGVLGRLFLERTRGGESTSMDKKGQVEGDALRSSCIKFLEIVVLCFSKKELPFQAASRMKKDNVANDFSLEDLPPGHPIITRESLEEIGDYAFSTLRGLVLLGGQAAIDPNLLLAAAASSSSGSNFMGGSNPFTPILDILKPAALAFLNFETDAEKAEAAGGDKNAFTLDRANIELDFGLSQKSYSLSINAIQMLATKRPVYFKESSVCLARRAIDPPGTSDNDGVLLSKAAITGIRTHLRSSCLTLLRHFLSVTSGSWEVLADALKQAGMETQADRALKASKQQLNLMKGGRAARNRAAVFYEWDTSADDSRAAKRQRDTDDAQARVRAAKMARGLGSGIQLPTSMVDACELVLLNLDNLPPKRPPVASSKQRKQPIDLDFVVDAVVSNGASLAMEENHWYDRDGGDGWAIEEGEVGEDGRPVLTFKMNSSVLDAGMKIAQGEKVKDTEKAFAEQSKLASSMAFSRVLMSSSNARSSAVADFGKQIAARLALTLEGVKAASEIERSHVMTVEAVESSIKKNAETEEELAGALEFALENPLVSSSLAYDLTPKGLSSDENEVSNAAASTSALAMRILNEAYVCSFNEDKAKYEKCLDLFVSSVVNACDLSNQNPKDNERKRIANAAASSLPHQLGAAPFLTPSSLNLVSSLCDIEEVVKKFSTKTPSQTIAEAAAARTAKAAAEKRATAALLILRDVAFQRDALRGSAVDCAVAIASGRLPASAQIEDKALKLVMNVIFPKNVDCADKVITSAAKELEFATRFAIENHEKIKKANEASARKKEKHGYSSKSALAPQSDEEKQALDRVRKPVVLVMALAVRRPEIIKAIMENGCRDGADVLAKAIRTNMPKLARAAATKHGSAKIAVQVADMASEKEAPLLICFLDNLVTAADKSLPSQELIDACQEIQKARLDADGKPDIRYIMPVVSGIKRVELLKELPDFVKGSDEILKTALHRMSERLGRYSMIFRDEPDPTENTLRGMSSCEQMVYLHQLDFHAIGIPQKRYLDVIRVCLEDDEVFNDRVVQAALDYISGKFLEGESLPLAYMRTIILTCSKHESLHSWICHVLLPRLVEGQVHSDKRQWEGWMRCAKMLENTGDQGISSLEAIEKLPEEQKKMYRAKYPKK</sequence>
<feature type="domain" description="Symplekin/Pta1 N-terminal" evidence="5">
    <location>
        <begin position="312"/>
        <end position="380"/>
    </location>
</feature>
<organism evidence="7 8">
    <name type="scientific">Skeletonema marinoi</name>
    <dbReference type="NCBI Taxonomy" id="267567"/>
    <lineage>
        <taxon>Eukaryota</taxon>
        <taxon>Sar</taxon>
        <taxon>Stramenopiles</taxon>
        <taxon>Ochrophyta</taxon>
        <taxon>Bacillariophyta</taxon>
        <taxon>Coscinodiscophyceae</taxon>
        <taxon>Thalassiosirophycidae</taxon>
        <taxon>Thalassiosirales</taxon>
        <taxon>Skeletonemataceae</taxon>
        <taxon>Skeletonema</taxon>
        <taxon>Skeletonema marinoi-dohrnii complex</taxon>
    </lineage>
</organism>
<feature type="domain" description="Symplekin C-terminal" evidence="6">
    <location>
        <begin position="1203"/>
        <end position="1405"/>
    </location>
</feature>
<dbReference type="InterPro" id="IPR022075">
    <property type="entry name" value="Symplekin_C"/>
</dbReference>
<evidence type="ECO:0000313" key="8">
    <source>
        <dbReference type="Proteomes" id="UP001224775"/>
    </source>
</evidence>
<evidence type="ECO:0000259" key="5">
    <source>
        <dbReference type="Pfam" id="PF11935"/>
    </source>
</evidence>
<reference evidence="7" key="1">
    <citation type="submission" date="2023-06" db="EMBL/GenBank/DDBJ databases">
        <title>Survivors Of The Sea: Transcriptome response of Skeletonema marinoi to long-term dormancy.</title>
        <authorList>
            <person name="Pinder M.I.M."/>
            <person name="Kourtchenko O."/>
            <person name="Robertson E.K."/>
            <person name="Larsson T."/>
            <person name="Maumus F."/>
            <person name="Osuna-Cruz C.M."/>
            <person name="Vancaester E."/>
            <person name="Stenow R."/>
            <person name="Vandepoele K."/>
            <person name="Ploug H."/>
            <person name="Bruchert V."/>
            <person name="Godhe A."/>
            <person name="Topel M."/>
        </authorList>
    </citation>
    <scope>NUCLEOTIDE SEQUENCE</scope>
    <source>
        <strain evidence="7">R05AC</strain>
    </source>
</reference>
<evidence type="ECO:0000313" key="7">
    <source>
        <dbReference type="EMBL" id="KAK1749236.1"/>
    </source>
</evidence>
<dbReference type="PANTHER" id="PTHR15245">
    <property type="entry name" value="SYMPLEKIN-RELATED"/>
    <property type="match status" value="1"/>
</dbReference>
<evidence type="ECO:0000256" key="3">
    <source>
        <dbReference type="ARBA" id="ARBA00023242"/>
    </source>
</evidence>
<dbReference type="Gene3D" id="1.25.10.10">
    <property type="entry name" value="Leucine-rich Repeat Variant"/>
    <property type="match status" value="1"/>
</dbReference>
<dbReference type="Proteomes" id="UP001224775">
    <property type="component" value="Unassembled WGS sequence"/>
</dbReference>
<evidence type="ECO:0000259" key="6">
    <source>
        <dbReference type="Pfam" id="PF12295"/>
    </source>
</evidence>
<protein>
    <submittedName>
        <fullName evidence="7">Symplekin</fullName>
    </submittedName>
</protein>
<dbReference type="InterPro" id="IPR032460">
    <property type="entry name" value="Symplekin/Pta1_N"/>
</dbReference>